<keyword evidence="10" id="KW-1185">Reference proteome</keyword>
<keyword evidence="2" id="KW-0624">Polysaccharide degradation</keyword>
<keyword evidence="3 8" id="KW-0378">Hydrolase</keyword>
<dbReference type="Proteomes" id="UP000295344">
    <property type="component" value="Unassembled WGS sequence"/>
</dbReference>
<evidence type="ECO:0000256" key="4">
    <source>
        <dbReference type="ARBA" id="ARBA00023277"/>
    </source>
</evidence>
<gene>
    <name evidence="9" type="ORF">CLV52_0905</name>
</gene>
<evidence type="ECO:0000256" key="8">
    <source>
        <dbReference type="RuleBase" id="RU361187"/>
    </source>
</evidence>
<dbReference type="PANTHER" id="PTHR43772:SF2">
    <property type="entry name" value="PUTATIVE (AFU_ORTHOLOGUE AFUA_2G04480)-RELATED"/>
    <property type="match status" value="1"/>
</dbReference>
<reference evidence="9 10" key="1">
    <citation type="submission" date="2019-03" db="EMBL/GenBank/DDBJ databases">
        <title>Genomic Encyclopedia of Archaeal and Bacterial Type Strains, Phase II (KMG-II): from individual species to whole genera.</title>
        <authorList>
            <person name="Goeker M."/>
        </authorList>
    </citation>
    <scope>NUCLEOTIDE SEQUENCE [LARGE SCALE GENOMIC DNA]</scope>
    <source>
        <strain evidence="9 10">DSM 24782</strain>
    </source>
</reference>
<accession>A0A4R7FRJ8</accession>
<comment type="similarity">
    <text evidence="1 8">Belongs to the glycosyl hydrolase 43 family.</text>
</comment>
<evidence type="ECO:0000256" key="3">
    <source>
        <dbReference type="ARBA" id="ARBA00022801"/>
    </source>
</evidence>
<protein>
    <submittedName>
        <fullName evidence="9">Glycosyl hydrolase family 43</fullName>
    </submittedName>
</protein>
<keyword evidence="4" id="KW-0119">Carbohydrate metabolism</keyword>
<dbReference type="InterPro" id="IPR023296">
    <property type="entry name" value="Glyco_hydro_beta-prop_sf"/>
</dbReference>
<keyword evidence="5 8" id="KW-0326">Glycosidase</keyword>
<dbReference type="GO" id="GO:0004553">
    <property type="term" value="F:hydrolase activity, hydrolyzing O-glycosyl compounds"/>
    <property type="evidence" value="ECO:0007669"/>
    <property type="project" value="InterPro"/>
</dbReference>
<feature type="site" description="Important for catalytic activity, responsible for pKa modulation of the active site Glu and correct orientation of both the proton donor and substrate" evidence="7">
    <location>
        <position position="136"/>
    </location>
</feature>
<comment type="caution">
    <text evidence="9">The sequence shown here is derived from an EMBL/GenBank/DDBJ whole genome shotgun (WGS) entry which is preliminary data.</text>
</comment>
<dbReference type="GO" id="GO:0045493">
    <property type="term" value="P:xylan catabolic process"/>
    <property type="evidence" value="ECO:0007669"/>
    <property type="project" value="UniProtKB-KW"/>
</dbReference>
<evidence type="ECO:0000256" key="5">
    <source>
        <dbReference type="ARBA" id="ARBA00023295"/>
    </source>
</evidence>
<dbReference type="InterPro" id="IPR052176">
    <property type="entry name" value="Glycosyl_Hydrlase_43_Enz"/>
</dbReference>
<sequence>MTELLPRPIPDEFASPSPVPDLLADPSLLVWEGRYYLYPTSDGSPEWDATSFSVWSSDDLVSWTAGGEVLRLQEDVGWAARHAWAPAALQRDGRFYLYFTAESNIGVAVADSPFGPFNDLGRPLVAHGDFAGRAIDPAVFVDGDRVFLYWGNGVAHGVQLYDDLMSFDPGAVVDFVPTDFREAAWVHRRGDVYYLSWSVDDTRSEDYHVRYATGPTPLGPWVDRGVLLQKRPEIGVFATGHHAVLQLPDSDEWVIAYHRWAIPSGDGYRREIVFDRLVHLPGGLLQPVLPARDSLSLPLTHHHRKASNVAS</sequence>
<name>A0A4R7FRJ8_9MICO</name>
<dbReference type="AlphaFoldDB" id="A0A4R7FRJ8"/>
<evidence type="ECO:0000256" key="6">
    <source>
        <dbReference type="PIRSR" id="PIRSR606710-1"/>
    </source>
</evidence>
<evidence type="ECO:0000256" key="2">
    <source>
        <dbReference type="ARBA" id="ARBA00022651"/>
    </source>
</evidence>
<dbReference type="Gene3D" id="2.115.10.20">
    <property type="entry name" value="Glycosyl hydrolase domain, family 43"/>
    <property type="match status" value="1"/>
</dbReference>
<dbReference type="RefSeq" id="WP_133765075.1">
    <property type="nucleotide sequence ID" value="NZ_BAAARP010000001.1"/>
</dbReference>
<evidence type="ECO:0000313" key="9">
    <source>
        <dbReference type="EMBL" id="TDS80348.1"/>
    </source>
</evidence>
<proteinExistence type="inferred from homology"/>
<evidence type="ECO:0000256" key="1">
    <source>
        <dbReference type="ARBA" id="ARBA00009865"/>
    </source>
</evidence>
<evidence type="ECO:0000256" key="7">
    <source>
        <dbReference type="PIRSR" id="PIRSR606710-2"/>
    </source>
</evidence>
<keyword evidence="2" id="KW-0858">Xylan degradation</keyword>
<dbReference type="EMBL" id="SOAM01000001">
    <property type="protein sequence ID" value="TDS80348.1"/>
    <property type="molecule type" value="Genomic_DNA"/>
</dbReference>
<dbReference type="PANTHER" id="PTHR43772">
    <property type="entry name" value="ENDO-1,4-BETA-XYLANASE"/>
    <property type="match status" value="1"/>
</dbReference>
<dbReference type="Pfam" id="PF04616">
    <property type="entry name" value="Glyco_hydro_43"/>
    <property type="match status" value="1"/>
</dbReference>
<organism evidence="9 10">
    <name type="scientific">Amnibacterium kyonggiense</name>
    <dbReference type="NCBI Taxonomy" id="595671"/>
    <lineage>
        <taxon>Bacteria</taxon>
        <taxon>Bacillati</taxon>
        <taxon>Actinomycetota</taxon>
        <taxon>Actinomycetes</taxon>
        <taxon>Micrococcales</taxon>
        <taxon>Microbacteriaceae</taxon>
        <taxon>Amnibacterium</taxon>
    </lineage>
</organism>
<dbReference type="InterPro" id="IPR006710">
    <property type="entry name" value="Glyco_hydro_43"/>
</dbReference>
<dbReference type="SUPFAM" id="SSF75005">
    <property type="entry name" value="Arabinanase/levansucrase/invertase"/>
    <property type="match status" value="1"/>
</dbReference>
<feature type="active site" description="Proton acceptor" evidence="6">
    <location>
        <position position="25"/>
    </location>
</feature>
<dbReference type="CDD" id="cd09004">
    <property type="entry name" value="GH43_bXyl-like"/>
    <property type="match status" value="1"/>
</dbReference>
<feature type="active site" description="Proton donor" evidence="6">
    <location>
        <position position="182"/>
    </location>
</feature>
<dbReference type="OrthoDB" id="9758923at2"/>
<evidence type="ECO:0000313" key="10">
    <source>
        <dbReference type="Proteomes" id="UP000295344"/>
    </source>
</evidence>